<dbReference type="Proteomes" id="UP000793456">
    <property type="component" value="Chromosome XX"/>
</dbReference>
<keyword evidence="2" id="KW-1185">Reference proteome</keyword>
<evidence type="ECO:0000313" key="2">
    <source>
        <dbReference type="Proteomes" id="UP000793456"/>
    </source>
</evidence>
<comment type="caution">
    <text evidence="1">The sequence shown here is derived from an EMBL/GenBank/DDBJ whole genome shotgun (WGS) entry which is preliminary data.</text>
</comment>
<gene>
    <name evidence="1" type="ORF">E3U43_005040</name>
</gene>
<protein>
    <submittedName>
        <fullName evidence="1">Uncharacterized protein</fullName>
    </submittedName>
</protein>
<sequence>MGIEVKLYNLLPEKSWEVDLQHLESLIDERTSCLIVTNPSNPCGSVYSKEHLQKIIKGELQLLVGQRVKLLRSFGLAGKHLDNYINSFCLILFSFFSVASRHCVPIPG</sequence>
<proteinExistence type="predicted"/>
<evidence type="ECO:0000313" key="1">
    <source>
        <dbReference type="EMBL" id="TMS05790.1"/>
    </source>
</evidence>
<dbReference type="EMBL" id="CM011693">
    <property type="protein sequence ID" value="TMS05790.1"/>
    <property type="molecule type" value="Genomic_DNA"/>
</dbReference>
<accession>A0ACD3QF00</accession>
<reference evidence="1" key="1">
    <citation type="submission" date="2018-11" db="EMBL/GenBank/DDBJ databases">
        <title>The sequence and de novo assembly of Larimichthys crocea genome using PacBio and Hi-C technologies.</title>
        <authorList>
            <person name="Xu P."/>
            <person name="Chen B."/>
            <person name="Zhou Z."/>
            <person name="Ke Q."/>
            <person name="Wu Y."/>
            <person name="Bai H."/>
            <person name="Pu F."/>
        </authorList>
    </citation>
    <scope>NUCLEOTIDE SEQUENCE</scope>
    <source>
        <tissue evidence="1">Muscle</tissue>
    </source>
</reference>
<organism evidence="1 2">
    <name type="scientific">Larimichthys crocea</name>
    <name type="common">Large yellow croaker</name>
    <name type="synonym">Pseudosciaena crocea</name>
    <dbReference type="NCBI Taxonomy" id="215358"/>
    <lineage>
        <taxon>Eukaryota</taxon>
        <taxon>Metazoa</taxon>
        <taxon>Chordata</taxon>
        <taxon>Craniata</taxon>
        <taxon>Vertebrata</taxon>
        <taxon>Euteleostomi</taxon>
        <taxon>Actinopterygii</taxon>
        <taxon>Neopterygii</taxon>
        <taxon>Teleostei</taxon>
        <taxon>Neoteleostei</taxon>
        <taxon>Acanthomorphata</taxon>
        <taxon>Eupercaria</taxon>
        <taxon>Sciaenidae</taxon>
        <taxon>Larimichthys</taxon>
    </lineage>
</organism>
<name>A0ACD3QF00_LARCR</name>